<dbReference type="GO" id="GO:0009103">
    <property type="term" value="P:lipopolysaccharide biosynthetic process"/>
    <property type="evidence" value="ECO:0007669"/>
    <property type="project" value="UniProtKB-ARBA"/>
</dbReference>
<dbReference type="Pfam" id="PF13231">
    <property type="entry name" value="PMT_2"/>
    <property type="match status" value="1"/>
</dbReference>
<keyword evidence="3" id="KW-0328">Glycosyltransferase</keyword>
<keyword evidence="7 8" id="KW-0472">Membrane</keyword>
<feature type="transmembrane region" description="Helical" evidence="8">
    <location>
        <begin position="116"/>
        <end position="132"/>
    </location>
</feature>
<evidence type="ECO:0000259" key="9">
    <source>
        <dbReference type="Pfam" id="PF13231"/>
    </source>
</evidence>
<dbReference type="GO" id="GO:0005886">
    <property type="term" value="C:plasma membrane"/>
    <property type="evidence" value="ECO:0007669"/>
    <property type="project" value="UniProtKB-SubCell"/>
</dbReference>
<feature type="transmembrane region" description="Helical" evidence="8">
    <location>
        <begin position="205"/>
        <end position="223"/>
    </location>
</feature>
<feature type="transmembrane region" description="Helical" evidence="8">
    <location>
        <begin position="270"/>
        <end position="291"/>
    </location>
</feature>
<name>A0A1F5ZV08_9BACT</name>
<evidence type="ECO:0000313" key="11">
    <source>
        <dbReference type="Proteomes" id="UP000176253"/>
    </source>
</evidence>
<sequence length="481" mass="57034">MTFFLILLIFLPLRLQNIDQPLRNITSFRQAQTATVALNFYKHGLNFFRSELDIFGIGREKYLTLEFPLYQAIVALLYRLFFVHDLWGRAVSVVSGFIAAYALYKSVFLLSRSHHLSVLSAFFFLAVPLNMFHQRDFLIEPTVIAGLMSAFYFYLQWVTTNQNKYWLFAVLLFSLSFVQKIMYGPFLFIPLVMFYIRKNKLKSVFRWKFILSLIIPIAFYLIWQKQADMLNISHNQTYFTSSNFRHLEWNFGLLADRLSASLWQFRMNNFLNGIFLKPGLMLFLIGIISFYRYPGWRFFYIWLFSEILYFLVFFRIQSHIYYQMIISPITSVFLAAGLAKMANLKIHKILNNLLISLIAAFFLWRSIISSDWDASLDLAWYNRLMTVGKAVSNQKYGLLVNPGYDWNSVYTYYPRLKLLTLSSENFTEPNLNKWKNQGYSYVILHRYREFPAALPEFLNSYKNILQLEDFKVYLLHEKSTL</sequence>
<reference evidence="10 11" key="1">
    <citation type="journal article" date="2016" name="Nat. Commun.">
        <title>Thousands of microbial genomes shed light on interconnected biogeochemical processes in an aquifer system.</title>
        <authorList>
            <person name="Anantharaman K."/>
            <person name="Brown C.T."/>
            <person name="Hug L.A."/>
            <person name="Sharon I."/>
            <person name="Castelle C.J."/>
            <person name="Probst A.J."/>
            <person name="Thomas B.C."/>
            <person name="Singh A."/>
            <person name="Wilkins M.J."/>
            <person name="Karaoz U."/>
            <person name="Brodie E.L."/>
            <person name="Williams K.H."/>
            <person name="Hubbard S.S."/>
            <person name="Banfield J.F."/>
        </authorList>
    </citation>
    <scope>NUCLEOTIDE SEQUENCE [LARGE SCALE GENOMIC DNA]</scope>
</reference>
<feature type="domain" description="Glycosyltransferase RgtA/B/C/D-like" evidence="9">
    <location>
        <begin position="68"/>
        <end position="223"/>
    </location>
</feature>
<keyword evidence="5 8" id="KW-0812">Transmembrane</keyword>
<evidence type="ECO:0000256" key="6">
    <source>
        <dbReference type="ARBA" id="ARBA00022989"/>
    </source>
</evidence>
<gene>
    <name evidence="10" type="ORF">A3D78_06820</name>
</gene>
<protein>
    <recommendedName>
        <fullName evidence="9">Glycosyltransferase RgtA/B/C/D-like domain-containing protein</fullName>
    </recommendedName>
</protein>
<evidence type="ECO:0000256" key="3">
    <source>
        <dbReference type="ARBA" id="ARBA00022676"/>
    </source>
</evidence>
<dbReference type="PANTHER" id="PTHR33908:SF11">
    <property type="entry name" value="MEMBRANE PROTEIN"/>
    <property type="match status" value="1"/>
</dbReference>
<dbReference type="PANTHER" id="PTHR33908">
    <property type="entry name" value="MANNOSYLTRANSFERASE YKCB-RELATED"/>
    <property type="match status" value="1"/>
</dbReference>
<feature type="transmembrane region" description="Helical" evidence="8">
    <location>
        <begin position="86"/>
        <end position="104"/>
    </location>
</feature>
<evidence type="ECO:0000256" key="8">
    <source>
        <dbReference type="SAM" id="Phobius"/>
    </source>
</evidence>
<dbReference type="STRING" id="1798383.A3D78_06820"/>
<keyword evidence="6 8" id="KW-1133">Transmembrane helix</keyword>
<evidence type="ECO:0000256" key="2">
    <source>
        <dbReference type="ARBA" id="ARBA00022475"/>
    </source>
</evidence>
<keyword evidence="4" id="KW-0808">Transferase</keyword>
<dbReference type="GO" id="GO:0016763">
    <property type="term" value="F:pentosyltransferase activity"/>
    <property type="evidence" value="ECO:0007669"/>
    <property type="project" value="TreeGrafter"/>
</dbReference>
<keyword evidence="2" id="KW-1003">Cell membrane</keyword>
<comment type="caution">
    <text evidence="10">The sequence shown here is derived from an EMBL/GenBank/DDBJ whole genome shotgun (WGS) entry which is preliminary data.</text>
</comment>
<organism evidence="10 11">
    <name type="scientific">Candidatus Gottesmanbacteria bacterium RIFCSPHIGHO2_02_FULL_39_14</name>
    <dbReference type="NCBI Taxonomy" id="1798383"/>
    <lineage>
        <taxon>Bacteria</taxon>
        <taxon>Candidatus Gottesmaniibacteriota</taxon>
    </lineage>
</organism>
<dbReference type="InterPro" id="IPR038731">
    <property type="entry name" value="RgtA/B/C-like"/>
</dbReference>
<dbReference type="AlphaFoldDB" id="A0A1F5ZV08"/>
<evidence type="ECO:0000256" key="4">
    <source>
        <dbReference type="ARBA" id="ARBA00022679"/>
    </source>
</evidence>
<accession>A0A1F5ZV08</accession>
<evidence type="ECO:0000313" key="10">
    <source>
        <dbReference type="EMBL" id="OGG16316.1"/>
    </source>
</evidence>
<evidence type="ECO:0000256" key="5">
    <source>
        <dbReference type="ARBA" id="ARBA00022692"/>
    </source>
</evidence>
<proteinExistence type="predicted"/>
<comment type="subcellular location">
    <subcellularLocation>
        <location evidence="1">Cell membrane</location>
        <topology evidence="1">Multi-pass membrane protein</topology>
    </subcellularLocation>
</comment>
<dbReference type="InterPro" id="IPR050297">
    <property type="entry name" value="LipidA_mod_glycosyltrf_83"/>
</dbReference>
<dbReference type="EMBL" id="MFJM01000059">
    <property type="protein sequence ID" value="OGG16316.1"/>
    <property type="molecule type" value="Genomic_DNA"/>
</dbReference>
<feature type="transmembrane region" description="Helical" evidence="8">
    <location>
        <begin position="298"/>
        <end position="314"/>
    </location>
</feature>
<feature type="transmembrane region" description="Helical" evidence="8">
    <location>
        <begin position="350"/>
        <end position="368"/>
    </location>
</feature>
<feature type="transmembrane region" description="Helical" evidence="8">
    <location>
        <begin position="137"/>
        <end position="155"/>
    </location>
</feature>
<feature type="transmembrane region" description="Helical" evidence="8">
    <location>
        <begin position="167"/>
        <end position="193"/>
    </location>
</feature>
<evidence type="ECO:0000256" key="7">
    <source>
        <dbReference type="ARBA" id="ARBA00023136"/>
    </source>
</evidence>
<evidence type="ECO:0000256" key="1">
    <source>
        <dbReference type="ARBA" id="ARBA00004651"/>
    </source>
</evidence>
<dbReference type="Proteomes" id="UP000176253">
    <property type="component" value="Unassembled WGS sequence"/>
</dbReference>